<evidence type="ECO:0000313" key="3">
    <source>
        <dbReference type="Proteomes" id="UP001310386"/>
    </source>
</evidence>
<name>A0ABU5ZDA7_9BACL</name>
<feature type="domain" description="Cthe-2314-like HEPN" evidence="1">
    <location>
        <begin position="51"/>
        <end position="228"/>
    </location>
</feature>
<evidence type="ECO:0000259" key="1">
    <source>
        <dbReference type="Pfam" id="PF18730"/>
    </source>
</evidence>
<proteinExistence type="predicted"/>
<keyword evidence="3" id="KW-1185">Reference proteome</keyword>
<dbReference type="EMBL" id="JAYJLD010000002">
    <property type="protein sequence ID" value="MEB3100484.1"/>
    <property type="molecule type" value="Genomic_DNA"/>
</dbReference>
<dbReference type="Proteomes" id="UP001310386">
    <property type="component" value="Unassembled WGS sequence"/>
</dbReference>
<dbReference type="RefSeq" id="WP_371752592.1">
    <property type="nucleotide sequence ID" value="NZ_JAYJLD010000002.1"/>
</dbReference>
<gene>
    <name evidence="2" type="ORF">VF724_02270</name>
</gene>
<sequence length="238" mass="28728">MHNQSIEDFGGLADKRLEETIDSVKEYCSRLRKRHQRDTEIPRKMIHLEMWARGFVDALLELDYSLRNSARFREGIDQDYQEALTPEQQNRYHLHAYYYKNAFIRIFSILDKLGYFLTQLFDLEKYRTRAHYSYFTVLSWMHSSSTHPALEQELFDLKVKYRKPLDRLHKMRNLEIHSINVEMLDDLHRDLRSFAERNLIEPLDENLHDLREGYEMVQLSLKTVFDYCADLIGTDRNR</sequence>
<comment type="caution">
    <text evidence="2">The sequence shown here is derived from an EMBL/GenBank/DDBJ whole genome shotgun (WGS) entry which is preliminary data.</text>
</comment>
<protein>
    <submittedName>
        <fullName evidence="2">Cthe_2314 family HEPN domain-containing protein</fullName>
    </submittedName>
</protein>
<dbReference type="InterPro" id="IPR041394">
    <property type="entry name" value="HEPN_Cthe2314"/>
</dbReference>
<organism evidence="2 3">
    <name type="scientific">Ferviditalea candida</name>
    <dbReference type="NCBI Taxonomy" id="3108399"/>
    <lineage>
        <taxon>Bacteria</taxon>
        <taxon>Bacillati</taxon>
        <taxon>Bacillota</taxon>
        <taxon>Bacilli</taxon>
        <taxon>Bacillales</taxon>
        <taxon>Paenibacillaceae</taxon>
        <taxon>Ferviditalea</taxon>
    </lineage>
</organism>
<dbReference type="Pfam" id="PF18730">
    <property type="entry name" value="HEPN_Cthe2314"/>
    <property type="match status" value="1"/>
</dbReference>
<evidence type="ECO:0000313" key="2">
    <source>
        <dbReference type="EMBL" id="MEB3100484.1"/>
    </source>
</evidence>
<reference evidence="2" key="1">
    <citation type="submission" date="2023-12" db="EMBL/GenBank/DDBJ databases">
        <title>Fervidustalea candida gen. nov., sp. nov., a novel member of the family Paenibacillaceae isolated from a geothermal area.</title>
        <authorList>
            <person name="Li W.-J."/>
            <person name="Jiao J.-Y."/>
            <person name="Chen Y."/>
        </authorList>
    </citation>
    <scope>NUCLEOTIDE SEQUENCE</scope>
    <source>
        <strain evidence="2">SYSU GA230002</strain>
    </source>
</reference>
<accession>A0ABU5ZDA7</accession>